<accession>B7X588</accession>
<dbReference type="PANTHER" id="PTHR42928">
    <property type="entry name" value="TRICARBOXYLATE-BINDING PROTEIN"/>
    <property type="match status" value="1"/>
</dbReference>
<dbReference type="eggNOG" id="COG3181">
    <property type="taxonomic scope" value="Bacteria"/>
</dbReference>
<reference evidence="3 4" key="1">
    <citation type="journal article" date="2004" name="Appl. Environ. Microbiol.">
        <title>Mineralization of individual congeners of linear alkylbenzenesulfonate by defined pairs of heterotrophic bacteria.</title>
        <authorList>
            <person name="Schleheck D."/>
            <person name="Knepper T.P."/>
            <person name="Fischer K."/>
            <person name="Cook A.M."/>
        </authorList>
    </citation>
    <scope>NUCLEOTIDE SEQUENCE [LARGE SCALE GENOMIC DNA]</scope>
    <source>
        <strain evidence="4">DSM 14576 / KF-1</strain>
    </source>
</reference>
<comment type="caution">
    <text evidence="3">The sequence shown here is derived from an EMBL/GenBank/DDBJ whole genome shotgun (WGS) entry which is preliminary data.</text>
</comment>
<dbReference type="InterPro" id="IPR042100">
    <property type="entry name" value="Bug_dom1"/>
</dbReference>
<evidence type="ECO:0008006" key="5">
    <source>
        <dbReference type="Google" id="ProtNLM"/>
    </source>
</evidence>
<feature type="signal peptide" evidence="2">
    <location>
        <begin position="1"/>
        <end position="26"/>
    </location>
</feature>
<comment type="similarity">
    <text evidence="1">Belongs to the UPF0065 (bug) family.</text>
</comment>
<dbReference type="AlphaFoldDB" id="B7X588"/>
<dbReference type="RefSeq" id="WP_003060883.1">
    <property type="nucleotide sequence ID" value="NZ_AAUJ02000001.1"/>
</dbReference>
<evidence type="ECO:0000256" key="2">
    <source>
        <dbReference type="SAM" id="SignalP"/>
    </source>
</evidence>
<name>B7X588_COMTK</name>
<organism evidence="3 4">
    <name type="scientific">Comamonas testosteroni (strain DSM 14576 / KF-1)</name>
    <name type="common">Pseudomonas testosteroni</name>
    <dbReference type="NCBI Taxonomy" id="399795"/>
    <lineage>
        <taxon>Bacteria</taxon>
        <taxon>Pseudomonadati</taxon>
        <taxon>Pseudomonadota</taxon>
        <taxon>Betaproteobacteria</taxon>
        <taxon>Burkholderiales</taxon>
        <taxon>Comamonadaceae</taxon>
        <taxon>Comamonas</taxon>
    </lineage>
</organism>
<dbReference type="PIRSF" id="PIRSF017082">
    <property type="entry name" value="YflP"/>
    <property type="match status" value="1"/>
</dbReference>
<dbReference type="InterPro" id="IPR005064">
    <property type="entry name" value="BUG"/>
</dbReference>
<sequence precursor="true">MQGFRRSLLLAASLLALAPLAPLAHAQGFPTKPIKIVLTYAPGGTGDVIARTLATSMSELLGQPVVVENKTGASGSIGTMAVKQAPPDGHTLLVTTIGTVVLAPMVTKDASFDPVKGLTPIANLAMAPLVLLVHQSVPANDFPGFVTWAKQQAKGVDIAVAGPTLEVATALLAQQAKLNLVNVPFRGSGPALQSVLAGDTKVIFQTPSVQMMEFIKQGKLKVIGVTSAQPSPAVPGAVPLNKFVPGYVQDINFALWAPPGTPADVAAKLTETVRKGLSAPGMAEKFVAFSVPLAVAGPDEVTRITTRESNNIKKIMETVPIKFE</sequence>
<dbReference type="Proteomes" id="UP000003039">
    <property type="component" value="Unassembled WGS sequence"/>
</dbReference>
<proteinExistence type="inferred from homology"/>
<dbReference type="EMBL" id="AAUJ02000001">
    <property type="protein sequence ID" value="EED70544.1"/>
    <property type="molecule type" value="Genomic_DNA"/>
</dbReference>
<keyword evidence="2" id="KW-0732">Signal</keyword>
<evidence type="ECO:0000313" key="4">
    <source>
        <dbReference type="Proteomes" id="UP000003039"/>
    </source>
</evidence>
<dbReference type="CDD" id="cd07012">
    <property type="entry name" value="PBP2_Bug_TTT"/>
    <property type="match status" value="1"/>
</dbReference>
<dbReference type="OrthoDB" id="8899318at2"/>
<protein>
    <recommendedName>
        <fullName evidence="5">Tripartite tricarboxylate transporter substrate binding protein</fullName>
    </recommendedName>
</protein>
<dbReference type="PANTHER" id="PTHR42928:SF5">
    <property type="entry name" value="BLR1237 PROTEIN"/>
    <property type="match status" value="1"/>
</dbReference>
<dbReference type="Gene3D" id="3.40.190.10">
    <property type="entry name" value="Periplasmic binding protein-like II"/>
    <property type="match status" value="1"/>
</dbReference>
<evidence type="ECO:0000256" key="1">
    <source>
        <dbReference type="ARBA" id="ARBA00006987"/>
    </source>
</evidence>
<dbReference type="Pfam" id="PF03401">
    <property type="entry name" value="TctC"/>
    <property type="match status" value="1"/>
</dbReference>
<evidence type="ECO:0000313" key="3">
    <source>
        <dbReference type="EMBL" id="EED70544.1"/>
    </source>
</evidence>
<dbReference type="Gene3D" id="3.40.190.150">
    <property type="entry name" value="Bordetella uptake gene, domain 1"/>
    <property type="match status" value="1"/>
</dbReference>
<gene>
    <name evidence="3" type="ORF">CtesDRAFT_PD5492</name>
</gene>
<feature type="chain" id="PRO_5002865838" description="Tripartite tricarboxylate transporter substrate binding protein" evidence="2">
    <location>
        <begin position="27"/>
        <end position="324"/>
    </location>
</feature>